<reference evidence="2" key="1">
    <citation type="submission" date="2020-10" db="EMBL/GenBank/DDBJ databases">
        <authorList>
            <person name="Gilroy R."/>
        </authorList>
    </citation>
    <scope>NUCLEOTIDE SEQUENCE</scope>
    <source>
        <strain evidence="2">ChiHile30-977</strain>
    </source>
</reference>
<organism evidence="2 3">
    <name type="scientific">Candidatus Avichristensenella intestinipullorum</name>
    <dbReference type="NCBI Taxonomy" id="2840693"/>
    <lineage>
        <taxon>Bacteria</taxon>
        <taxon>Bacillati</taxon>
        <taxon>Bacillota</taxon>
        <taxon>Clostridia</taxon>
        <taxon>Candidatus Avichristensenella</taxon>
    </lineage>
</organism>
<dbReference type="AlphaFoldDB" id="A0A9D0YXM6"/>
<feature type="domain" description="YprB ribonuclease H-like" evidence="1">
    <location>
        <begin position="62"/>
        <end position="230"/>
    </location>
</feature>
<accession>A0A9D0YXM6</accession>
<dbReference type="InterPro" id="IPR012337">
    <property type="entry name" value="RNaseH-like_sf"/>
</dbReference>
<dbReference type="SUPFAM" id="SSF53098">
    <property type="entry name" value="Ribonuclease H-like"/>
    <property type="match status" value="1"/>
</dbReference>
<protein>
    <submittedName>
        <fullName evidence="2">Ribonuclease H-like domain-containing protein</fullName>
    </submittedName>
</protein>
<gene>
    <name evidence="2" type="ORF">IAA66_09695</name>
</gene>
<reference evidence="2" key="2">
    <citation type="journal article" date="2021" name="PeerJ">
        <title>Extensive microbial diversity within the chicken gut microbiome revealed by metagenomics and culture.</title>
        <authorList>
            <person name="Gilroy R."/>
            <person name="Ravi A."/>
            <person name="Getino M."/>
            <person name="Pursley I."/>
            <person name="Horton D.L."/>
            <person name="Alikhan N.F."/>
            <person name="Baker D."/>
            <person name="Gharbi K."/>
            <person name="Hall N."/>
            <person name="Watson M."/>
            <person name="Adriaenssens E.M."/>
            <person name="Foster-Nyarko E."/>
            <person name="Jarju S."/>
            <person name="Secka A."/>
            <person name="Antonio M."/>
            <person name="Oren A."/>
            <person name="Chaudhuri R.R."/>
            <person name="La Ragione R."/>
            <person name="Hildebrand F."/>
            <person name="Pallen M.J."/>
        </authorList>
    </citation>
    <scope>NUCLEOTIDE SEQUENCE</scope>
    <source>
        <strain evidence="2">ChiHile30-977</strain>
    </source>
</reference>
<evidence type="ECO:0000313" key="3">
    <source>
        <dbReference type="Proteomes" id="UP000886819"/>
    </source>
</evidence>
<evidence type="ECO:0000259" key="1">
    <source>
        <dbReference type="Pfam" id="PF13482"/>
    </source>
</evidence>
<name>A0A9D0YXM6_9FIRM</name>
<evidence type="ECO:0000313" key="2">
    <source>
        <dbReference type="EMBL" id="HIQ63837.1"/>
    </source>
</evidence>
<dbReference type="PANTHER" id="PTHR38462:SF1">
    <property type="entry name" value="YPRB RIBONUCLEASE H-LIKE DOMAIN-CONTAINING PROTEIN"/>
    <property type="match status" value="1"/>
</dbReference>
<dbReference type="Proteomes" id="UP000886819">
    <property type="component" value="Unassembled WGS sequence"/>
</dbReference>
<dbReference type="SUPFAM" id="SSF48452">
    <property type="entry name" value="TPR-like"/>
    <property type="match status" value="1"/>
</dbReference>
<dbReference type="InterPro" id="IPR038720">
    <property type="entry name" value="YprB_RNase_H-like_dom"/>
</dbReference>
<dbReference type="Pfam" id="PF13482">
    <property type="entry name" value="RNase_H_2"/>
    <property type="match status" value="1"/>
</dbReference>
<dbReference type="PANTHER" id="PTHR38462">
    <property type="entry name" value="EXONUCLEASE-LIKE PROTEIN"/>
    <property type="match status" value="1"/>
</dbReference>
<dbReference type="EMBL" id="DVFI01000131">
    <property type="protein sequence ID" value="HIQ63837.1"/>
    <property type="molecule type" value="Genomic_DNA"/>
</dbReference>
<dbReference type="InterPro" id="IPR011990">
    <property type="entry name" value="TPR-like_helical_dom_sf"/>
</dbReference>
<dbReference type="Gene3D" id="1.25.40.10">
    <property type="entry name" value="Tetratricopeptide repeat domain"/>
    <property type="match status" value="1"/>
</dbReference>
<proteinExistence type="predicted"/>
<comment type="caution">
    <text evidence="2">The sequence shown here is derived from an EMBL/GenBank/DDBJ whole genome shotgun (WGS) entry which is preliminary data.</text>
</comment>
<sequence length="382" mass="42886">MIPDLRSRLKAVAERASAPVPRADCAVFRLEGPLPDGLEQVTARDARRLGLEAPAFDVRRALFLDTETTGLRGAGTVAFLVGMGWLEGDRFVVEQVLMRDYPEETSLLETVGARMAGFDSVVSFNGKSFDIPLLRDRFTMARLRPLWRELPQLDLLHAARRTWKERLENCALSTLEASVLGTPRTDDLPGALVPERYFQFLKCGDMALLEDVLRHNAQDIRSLAALLAHMARVYAQAEAQTSMLDVLSIGRALERFGEVEAARRCYRVVSVTALSERARLQLARSYRKARDWAASADVYRDMIDRQEGGVDAYVALAVLLEHYLGDVRGALQVTERALWRWSGADRFRVADGGTLDALERRRARLEKKLSRIRETTTNGRKG</sequence>